<dbReference type="AlphaFoldDB" id="A0AAV5LDQ5"/>
<dbReference type="Proteomes" id="UP001054252">
    <property type="component" value="Unassembled WGS sequence"/>
</dbReference>
<evidence type="ECO:0000313" key="1">
    <source>
        <dbReference type="EMBL" id="GKV35383.1"/>
    </source>
</evidence>
<sequence>MSITLHPTETLTGLSSGSVRLGDLYTKEERELLVELRVPTAPKRMHYVMFVRCPYKDPATHEVVYGKDQGVFIPPPHSGQSTAKGTSTN</sequence>
<accession>A0AAV5LDQ5</accession>
<name>A0AAV5LDQ5_9ROSI</name>
<comment type="caution">
    <text evidence="1">The sequence shown here is derived from an EMBL/GenBank/DDBJ whole genome shotgun (WGS) entry which is preliminary data.</text>
</comment>
<reference evidence="1 2" key="1">
    <citation type="journal article" date="2021" name="Commun. Biol.">
        <title>The genome of Shorea leprosula (Dipterocarpaceae) highlights the ecological relevance of drought in aseasonal tropical rainforests.</title>
        <authorList>
            <person name="Ng K.K.S."/>
            <person name="Kobayashi M.J."/>
            <person name="Fawcett J.A."/>
            <person name="Hatakeyama M."/>
            <person name="Paape T."/>
            <person name="Ng C.H."/>
            <person name="Ang C.C."/>
            <person name="Tnah L.H."/>
            <person name="Lee C.T."/>
            <person name="Nishiyama T."/>
            <person name="Sese J."/>
            <person name="O'Brien M.J."/>
            <person name="Copetti D."/>
            <person name="Mohd Noor M.I."/>
            <person name="Ong R.C."/>
            <person name="Putra M."/>
            <person name="Sireger I.Z."/>
            <person name="Indrioko S."/>
            <person name="Kosugi Y."/>
            <person name="Izuno A."/>
            <person name="Isagi Y."/>
            <person name="Lee S.L."/>
            <person name="Shimizu K.K."/>
        </authorList>
    </citation>
    <scope>NUCLEOTIDE SEQUENCE [LARGE SCALE GENOMIC DNA]</scope>
    <source>
        <strain evidence="1">214</strain>
    </source>
</reference>
<proteinExistence type="predicted"/>
<dbReference type="EMBL" id="BPVZ01000110">
    <property type="protein sequence ID" value="GKV35383.1"/>
    <property type="molecule type" value="Genomic_DNA"/>
</dbReference>
<evidence type="ECO:0000313" key="2">
    <source>
        <dbReference type="Proteomes" id="UP001054252"/>
    </source>
</evidence>
<gene>
    <name evidence="1" type="ORF">SLEP1_g43657</name>
</gene>
<organism evidence="1 2">
    <name type="scientific">Rubroshorea leprosula</name>
    <dbReference type="NCBI Taxonomy" id="152421"/>
    <lineage>
        <taxon>Eukaryota</taxon>
        <taxon>Viridiplantae</taxon>
        <taxon>Streptophyta</taxon>
        <taxon>Embryophyta</taxon>
        <taxon>Tracheophyta</taxon>
        <taxon>Spermatophyta</taxon>
        <taxon>Magnoliopsida</taxon>
        <taxon>eudicotyledons</taxon>
        <taxon>Gunneridae</taxon>
        <taxon>Pentapetalae</taxon>
        <taxon>rosids</taxon>
        <taxon>malvids</taxon>
        <taxon>Malvales</taxon>
        <taxon>Dipterocarpaceae</taxon>
        <taxon>Rubroshorea</taxon>
    </lineage>
</organism>
<protein>
    <submittedName>
        <fullName evidence="1">Uncharacterized protein</fullName>
    </submittedName>
</protein>
<keyword evidence="2" id="KW-1185">Reference proteome</keyword>